<feature type="region of interest" description="Disordered" evidence="7">
    <location>
        <begin position="224"/>
        <end position="246"/>
    </location>
</feature>
<dbReference type="EMBL" id="AJWJ01000006">
    <property type="protein sequence ID" value="KAF2078387.1"/>
    <property type="molecule type" value="Genomic_DNA"/>
</dbReference>
<evidence type="ECO:0000256" key="1">
    <source>
        <dbReference type="ARBA" id="ARBA00005783"/>
    </source>
</evidence>
<dbReference type="Proteomes" id="UP000695562">
    <property type="component" value="Unassembled WGS sequence"/>
</dbReference>
<dbReference type="Pfam" id="PF08158">
    <property type="entry name" value="SDA1_HEAT"/>
    <property type="match status" value="1"/>
</dbReference>
<feature type="region of interest" description="Disordered" evidence="7">
    <location>
        <begin position="493"/>
        <end position="637"/>
    </location>
</feature>
<gene>
    <name evidence="11" type="ORF">CYY_000370</name>
</gene>
<dbReference type="InterPro" id="IPR048292">
    <property type="entry name" value="SDA1_C"/>
</dbReference>
<dbReference type="InterPro" id="IPR027312">
    <property type="entry name" value="Sda1"/>
</dbReference>
<feature type="domain" description="SDA1 middle" evidence="8">
    <location>
        <begin position="570"/>
        <end position="712"/>
    </location>
</feature>
<comment type="function">
    <text evidence="6">Required for 60S pre-ribosomal subunits export to the cytoplasm.</text>
</comment>
<keyword evidence="4 6" id="KW-0653">Protein transport</keyword>
<evidence type="ECO:0000256" key="2">
    <source>
        <dbReference type="ARBA" id="ARBA00022448"/>
    </source>
</evidence>
<dbReference type="Pfam" id="PF21638">
    <property type="entry name" value="SDA1_C"/>
    <property type="match status" value="1"/>
</dbReference>
<comment type="caution">
    <text evidence="11">The sequence shown here is derived from an EMBL/GenBank/DDBJ whole genome shotgun (WGS) entry which is preliminary data.</text>
</comment>
<evidence type="ECO:0000256" key="5">
    <source>
        <dbReference type="ARBA" id="ARBA00023242"/>
    </source>
</evidence>
<evidence type="ECO:0000259" key="8">
    <source>
        <dbReference type="Pfam" id="PF05285"/>
    </source>
</evidence>
<keyword evidence="3 6" id="KW-0690">Ribosome biogenesis</keyword>
<dbReference type="InterPro" id="IPR012977">
    <property type="entry name" value="SDA1_N"/>
</dbReference>
<reference evidence="11" key="1">
    <citation type="submission" date="2020-01" db="EMBL/GenBank/DDBJ databases">
        <title>Development of genomics and gene disruption for Polysphondylium violaceum indicates a role for the polyketide synthase stlB in stalk morphogenesis.</title>
        <authorList>
            <person name="Narita B."/>
            <person name="Kawabe Y."/>
            <person name="Kin K."/>
            <person name="Saito T."/>
            <person name="Gibbs R."/>
            <person name="Kuspa A."/>
            <person name="Muzny D."/>
            <person name="Queller D."/>
            <person name="Richards S."/>
            <person name="Strassman J."/>
            <person name="Sucgang R."/>
            <person name="Worley K."/>
            <person name="Schaap P."/>
        </authorList>
    </citation>
    <scope>NUCLEOTIDE SEQUENCE</scope>
    <source>
        <strain evidence="11">QSvi11</strain>
    </source>
</reference>
<accession>A0A8J4Q4Y1</accession>
<comment type="subcellular location">
    <subcellularLocation>
        <location evidence="6">Nucleus</location>
        <location evidence="6">Nucleolus</location>
    </subcellularLocation>
</comment>
<evidence type="ECO:0000256" key="7">
    <source>
        <dbReference type="SAM" id="MobiDB-lite"/>
    </source>
</evidence>
<dbReference type="GO" id="GO:0015031">
    <property type="term" value="P:protein transport"/>
    <property type="evidence" value="ECO:0007669"/>
    <property type="project" value="UniProtKB-KW"/>
</dbReference>
<dbReference type="SUPFAM" id="SSF48371">
    <property type="entry name" value="ARM repeat"/>
    <property type="match status" value="1"/>
</dbReference>
<proteinExistence type="inferred from homology"/>
<feature type="domain" description="SDA1 C-terminal" evidence="10">
    <location>
        <begin position="730"/>
        <end position="777"/>
    </location>
</feature>
<comment type="similarity">
    <text evidence="1 6">Belongs to the SDA1 family.</text>
</comment>
<dbReference type="PANTHER" id="PTHR12730:SF0">
    <property type="entry name" value="PROTEIN SDA1 HOMOLOG"/>
    <property type="match status" value="1"/>
</dbReference>
<dbReference type="GO" id="GO:0005730">
    <property type="term" value="C:nucleolus"/>
    <property type="evidence" value="ECO:0007669"/>
    <property type="project" value="UniProtKB-SubCell"/>
</dbReference>
<keyword evidence="2 6" id="KW-0813">Transport</keyword>
<feature type="compositionally biased region" description="Acidic residues" evidence="7">
    <location>
        <begin position="569"/>
        <end position="622"/>
    </location>
</feature>
<evidence type="ECO:0000256" key="6">
    <source>
        <dbReference type="RuleBase" id="RU365057"/>
    </source>
</evidence>
<feature type="domain" description="SDA1 N-terminal" evidence="9">
    <location>
        <begin position="57"/>
        <end position="425"/>
    </location>
</feature>
<dbReference type="OrthoDB" id="2196187at2759"/>
<dbReference type="Pfam" id="PF05285">
    <property type="entry name" value="SDA1_dom"/>
    <property type="match status" value="1"/>
</dbReference>
<dbReference type="InterPro" id="IPR007949">
    <property type="entry name" value="SDA1_MD"/>
</dbReference>
<feature type="compositionally biased region" description="Acidic residues" evidence="7">
    <location>
        <begin position="532"/>
        <end position="561"/>
    </location>
</feature>
<dbReference type="GO" id="GO:0042273">
    <property type="term" value="P:ribosomal large subunit biogenesis"/>
    <property type="evidence" value="ECO:0007669"/>
    <property type="project" value="UniProtKB-UniRule"/>
</dbReference>
<name>A0A8J4Q4Y1_9MYCE</name>
<evidence type="ECO:0000259" key="9">
    <source>
        <dbReference type="Pfam" id="PF08158"/>
    </source>
</evidence>
<evidence type="ECO:0000313" key="11">
    <source>
        <dbReference type="EMBL" id="KAF2078387.1"/>
    </source>
</evidence>
<evidence type="ECO:0000313" key="12">
    <source>
        <dbReference type="Proteomes" id="UP000695562"/>
    </source>
</evidence>
<evidence type="ECO:0000256" key="4">
    <source>
        <dbReference type="ARBA" id="ARBA00022927"/>
    </source>
</evidence>
<evidence type="ECO:0000259" key="10">
    <source>
        <dbReference type="Pfam" id="PF21638"/>
    </source>
</evidence>
<dbReference type="GO" id="GO:0000055">
    <property type="term" value="P:ribosomal large subunit export from nucleus"/>
    <property type="evidence" value="ECO:0007669"/>
    <property type="project" value="UniProtKB-UniRule"/>
</dbReference>
<keyword evidence="12" id="KW-1185">Reference proteome</keyword>
<dbReference type="AlphaFoldDB" id="A0A8J4Q4Y1"/>
<protein>
    <recommendedName>
        <fullName evidence="6">Protein SDA1</fullName>
    </recommendedName>
</protein>
<keyword evidence="5 6" id="KW-0539">Nucleus</keyword>
<dbReference type="InterPro" id="IPR016024">
    <property type="entry name" value="ARM-type_fold"/>
</dbReference>
<organism evidence="11 12">
    <name type="scientific">Polysphondylium violaceum</name>
    <dbReference type="NCBI Taxonomy" id="133409"/>
    <lineage>
        <taxon>Eukaryota</taxon>
        <taxon>Amoebozoa</taxon>
        <taxon>Evosea</taxon>
        <taxon>Eumycetozoa</taxon>
        <taxon>Dictyostelia</taxon>
        <taxon>Dictyosteliales</taxon>
        <taxon>Dictyosteliaceae</taxon>
        <taxon>Polysphondylium</taxon>
    </lineage>
</organism>
<evidence type="ECO:0000256" key="3">
    <source>
        <dbReference type="ARBA" id="ARBA00022517"/>
    </source>
</evidence>
<sequence length="780" mass="90806">MGTRILDLLQLQNLTKRDPSAYKEEFLLQYQHYLTQLQIFQLKPTKDFKHFANLVSYLSHVCICYPKELAEFPKQISDLLEHNCNSLEPDLRRILAKSLILMRNRNLLPQINLLSLFFKLFRIHDKPLRSLLYSHIVADIKNTNLKQKNQKLNRTLQNFMFTMMNDDSEIASKMSLKVMIELFRKKIWHDTKTVNVISNGVFSKNAKILVTTLKFFLHVDNPDKKDDDEEEQATKEQKAKDKMRKMSLSMRVGKKTKGRKTRLVKSKTDLKKAKAEEESKTLPNFPAIELIHDPQGYCDKLFNVLQKTTVKFETRVLIMNFISRLIFTHKLIVYNFYPFLQKYLQPHQKNITYVLAVLAQSCHDLVEPDVLKPLVMTIAKYFVNDGCSPEVIAIGLNTIRNIVSRCPLAMEPVLLQDLIHYKDKKEKGVAMASKSLLQFFRDNYPSMLPRKERGKNKKDVLPLAFGSQKVSQGVDGIELLYDEELNRQLEAYENGELDDELDSDEEGWEEVEGEEDDENDESMVSTASGIEGESDDDEEDEEDEGEWETDDEEVEGEEEGEEWKSVEGQEVEEDSDDQEDGDEDGDEDGEWETDDEEQEDDEDDEEFEDVEQDEEEEEEEEEVVPKLVQKKKPVKDNDEMDIKILTDEDLLKIQKLKLLKQSLEENKKNIDLEEGMEEDDYNQGIINPEDLMGSHKKARATLEERIASIKEGREGRLDYKSKAYIKKLGKSMTNEEKAKKSKPYMLMKQSLAVRSKMFESFRTKQMKKRAHAVKSKKFKK</sequence>
<dbReference type="PANTHER" id="PTHR12730">
    <property type="entry name" value="HSDA/SDA1-RELATED"/>
    <property type="match status" value="1"/>
</dbReference>
<feature type="compositionally biased region" description="Acidic residues" evidence="7">
    <location>
        <begin position="493"/>
        <end position="521"/>
    </location>
</feature>